<proteinExistence type="predicted"/>
<keyword evidence="2" id="KW-1185">Reference proteome</keyword>
<gene>
    <name evidence="1" type="ORF">MLD38_000868</name>
</gene>
<sequence>MGRERRAGDYDPSPGFHEEKQSVKDGDRMDVDQETRSKLREEQVLCRGDNDMSELTATWATSPEGMDGKDSEPEIKGQQIEELPEMNENVAKDTSDATNGDSLYPGSYLQMTDNKFRASGEADDVDRRNGEEITGEIIDPGKDETVKEIIVSGVPKCGNFAMHASISDSSGTDLKALCKLANVVEEEKGSHLEDSMEPARELESGNSLGDVMPGSASLLDQASGAGPESPKVGMLKNDPSFDGRLHGSGSEDGIAKIDEKQQHGGIDMDGQHARREDCPYYQSRKEEQFFPSLFKICDLNLMESSDGHENQVRDAIFTRQDLKCHRKEAESARRRQQAQVKGENLAIRCYPLMMKTLLHSQILTRKRPSSRLLLLQGMKAIFGAPVAAAAAVLPASDPHPHPPPHNNNSNIFSIRRC</sequence>
<evidence type="ECO:0000313" key="2">
    <source>
        <dbReference type="Proteomes" id="UP001057402"/>
    </source>
</evidence>
<accession>A0ACB9SFD9</accession>
<comment type="caution">
    <text evidence="1">The sequence shown here is derived from an EMBL/GenBank/DDBJ whole genome shotgun (WGS) entry which is preliminary data.</text>
</comment>
<reference evidence="2" key="1">
    <citation type="journal article" date="2023" name="Front. Plant Sci.">
        <title>Chromosomal-level genome assembly of Melastoma candidum provides insights into trichome evolution.</title>
        <authorList>
            <person name="Zhong Y."/>
            <person name="Wu W."/>
            <person name="Sun C."/>
            <person name="Zou P."/>
            <person name="Liu Y."/>
            <person name="Dai S."/>
            <person name="Zhou R."/>
        </authorList>
    </citation>
    <scope>NUCLEOTIDE SEQUENCE [LARGE SCALE GENOMIC DNA]</scope>
</reference>
<dbReference type="Proteomes" id="UP001057402">
    <property type="component" value="Chromosome 1"/>
</dbReference>
<name>A0ACB9SFD9_9MYRT</name>
<dbReference type="EMBL" id="CM042880">
    <property type="protein sequence ID" value="KAI4388549.1"/>
    <property type="molecule type" value="Genomic_DNA"/>
</dbReference>
<evidence type="ECO:0000313" key="1">
    <source>
        <dbReference type="EMBL" id="KAI4388549.1"/>
    </source>
</evidence>
<organism evidence="1 2">
    <name type="scientific">Melastoma candidum</name>
    <dbReference type="NCBI Taxonomy" id="119954"/>
    <lineage>
        <taxon>Eukaryota</taxon>
        <taxon>Viridiplantae</taxon>
        <taxon>Streptophyta</taxon>
        <taxon>Embryophyta</taxon>
        <taxon>Tracheophyta</taxon>
        <taxon>Spermatophyta</taxon>
        <taxon>Magnoliopsida</taxon>
        <taxon>eudicotyledons</taxon>
        <taxon>Gunneridae</taxon>
        <taxon>Pentapetalae</taxon>
        <taxon>rosids</taxon>
        <taxon>malvids</taxon>
        <taxon>Myrtales</taxon>
        <taxon>Melastomataceae</taxon>
        <taxon>Melastomatoideae</taxon>
        <taxon>Melastomateae</taxon>
        <taxon>Melastoma</taxon>
    </lineage>
</organism>
<protein>
    <submittedName>
        <fullName evidence="1">Uncharacterized protein</fullName>
    </submittedName>
</protein>